<evidence type="ECO:0000313" key="1">
    <source>
        <dbReference type="EMBL" id="CAG8817509.1"/>
    </source>
</evidence>
<comment type="caution">
    <text evidence="1">The sequence shown here is derived from an EMBL/GenBank/DDBJ whole genome shotgun (WGS) entry which is preliminary data.</text>
</comment>
<keyword evidence="2" id="KW-1185">Reference proteome</keyword>
<sequence length="337" mass="39403">MALQKESQTLIIPIQLDPILVENVFPNQEFQSSTQDLEAAKKRFHQLANILILPFEYGSGYYWKVRQIYLNTKKKLTSCATIYLGCTQCENRQWQRPENMLVKWRTHEHPQYRQVEFPTVAKEWIKDNIKYYLQSSEIYGHLQQHGFINTKADIHVLFNKSALINKKYLEEQQGFKVVYYVENNFVRALGFTTPLLDCIGIKNIKEVVIDSTFKTNQERFELFVVNANCGEYGMLLVYLFFLICDGTEESYNNDLENIICTCVQALHEFFNNLQNEVLFLTFVLLDKDARKISAPKLSGYSKEKAAEACHQFDFIDPSWIPDNRARSLCSDDHIKKI</sequence>
<organism evidence="1 2">
    <name type="scientific">Gigaspora margarita</name>
    <dbReference type="NCBI Taxonomy" id="4874"/>
    <lineage>
        <taxon>Eukaryota</taxon>
        <taxon>Fungi</taxon>
        <taxon>Fungi incertae sedis</taxon>
        <taxon>Mucoromycota</taxon>
        <taxon>Glomeromycotina</taxon>
        <taxon>Glomeromycetes</taxon>
        <taxon>Diversisporales</taxon>
        <taxon>Gigasporaceae</taxon>
        <taxon>Gigaspora</taxon>
    </lineage>
</organism>
<dbReference type="Proteomes" id="UP000789901">
    <property type="component" value="Unassembled WGS sequence"/>
</dbReference>
<dbReference type="EMBL" id="CAJVQB010031850">
    <property type="protein sequence ID" value="CAG8817509.1"/>
    <property type="molecule type" value="Genomic_DNA"/>
</dbReference>
<feature type="non-terminal residue" evidence="1">
    <location>
        <position position="337"/>
    </location>
</feature>
<reference evidence="1 2" key="1">
    <citation type="submission" date="2021-06" db="EMBL/GenBank/DDBJ databases">
        <authorList>
            <person name="Kallberg Y."/>
            <person name="Tangrot J."/>
            <person name="Rosling A."/>
        </authorList>
    </citation>
    <scope>NUCLEOTIDE SEQUENCE [LARGE SCALE GENOMIC DNA]</scope>
    <source>
        <strain evidence="1 2">120-4 pot B 10/14</strain>
    </source>
</reference>
<proteinExistence type="predicted"/>
<protein>
    <submittedName>
        <fullName evidence="1">31314_t:CDS:1</fullName>
    </submittedName>
</protein>
<name>A0ABN7W5X1_GIGMA</name>
<evidence type="ECO:0000313" key="2">
    <source>
        <dbReference type="Proteomes" id="UP000789901"/>
    </source>
</evidence>
<accession>A0ABN7W5X1</accession>
<gene>
    <name evidence="1" type="ORF">GMARGA_LOCUS26821</name>
</gene>